<feature type="transmembrane region" description="Helical" evidence="1">
    <location>
        <begin position="379"/>
        <end position="400"/>
    </location>
</feature>
<organism evidence="2 3">
    <name type="scientific">Pseudomonas versuta</name>
    <dbReference type="NCBI Taxonomy" id="1788301"/>
    <lineage>
        <taxon>Bacteria</taxon>
        <taxon>Pseudomonadati</taxon>
        <taxon>Pseudomonadota</taxon>
        <taxon>Gammaproteobacteria</taxon>
        <taxon>Pseudomonadales</taxon>
        <taxon>Pseudomonadaceae</taxon>
        <taxon>Pseudomonas</taxon>
    </lineage>
</organism>
<accession>A0A853ZUA7</accession>
<dbReference type="PANTHER" id="PTHR34219:SF4">
    <property type="entry name" value="PEPSY DOMAIN-CONTAINING PROTEIN"/>
    <property type="match status" value="1"/>
</dbReference>
<keyword evidence="1" id="KW-0812">Transmembrane</keyword>
<keyword evidence="1" id="KW-0472">Membrane</keyword>
<gene>
    <name evidence="2" type="ORF">BOH74_05285</name>
</gene>
<sequence length="516" mass="56671">MKQTLTQSMAWLHTWGGLVVGWLLFVIFLTGSLAVFDQEIDNWMHPELPAHHLSNEQAVDTALNYLRAHKPDAKQWGISLPYERSPDLQASTGGRRDGVSVTLDPATGEVLPVRETVGGRFFFLFHFTLHMPGLLGIYLVGALAMGMLAALVSGIVIHKKFFKEFFTFRPAKGQRSWLDAHNASAVLLLPFHLMITYSGLAIFLVIYMPAAMDALFDGNREAFFKAQDPAPAALEIERPQAAGPAPLVAVGPLLAKAREVMGPLSGVNITNPGQSNAQIQIRPILGNRIALTKGQGMRFDGVTGEQLSGPTEMRSTVLTHRVISGLHFAQFGGYPMRWLYFVCGLISSAMIASGLVLFTVKRRRKYASESRAGQVFYRLVEAINVTVMAGLSLACISLLWGNHLLPVALKERADAELNVFFGVWALSLVHALLRPRMQAWREQLGLAGLMCLGLPLLSMFTVDRPWALHSRMGVELTALVLGAILLWACWKVSQPVVERVPRKKTAAMVEVNSNAG</sequence>
<feature type="transmembrane region" description="Helical" evidence="1">
    <location>
        <begin position="474"/>
        <end position="493"/>
    </location>
</feature>
<evidence type="ECO:0000256" key="1">
    <source>
        <dbReference type="SAM" id="Phobius"/>
    </source>
</evidence>
<proteinExistence type="predicted"/>
<dbReference type="InterPro" id="IPR005625">
    <property type="entry name" value="PepSY-ass_TM"/>
</dbReference>
<evidence type="ECO:0000313" key="2">
    <source>
        <dbReference type="EMBL" id="OKA27197.1"/>
    </source>
</evidence>
<feature type="transmembrane region" description="Helical" evidence="1">
    <location>
        <begin position="135"/>
        <end position="157"/>
    </location>
</feature>
<dbReference type="PANTHER" id="PTHR34219">
    <property type="entry name" value="IRON-REGULATED INNER MEMBRANE PROTEIN-RELATED"/>
    <property type="match status" value="1"/>
</dbReference>
<feature type="transmembrane region" description="Helical" evidence="1">
    <location>
        <begin position="185"/>
        <end position="208"/>
    </location>
</feature>
<dbReference type="Proteomes" id="UP000185990">
    <property type="component" value="Unassembled WGS sequence"/>
</dbReference>
<evidence type="ECO:0000313" key="3">
    <source>
        <dbReference type="Proteomes" id="UP000185990"/>
    </source>
</evidence>
<dbReference type="AlphaFoldDB" id="A0A853ZUA7"/>
<comment type="caution">
    <text evidence="2">The sequence shown here is derived from an EMBL/GenBank/DDBJ whole genome shotgun (WGS) entry which is preliminary data.</text>
</comment>
<feature type="transmembrane region" description="Helical" evidence="1">
    <location>
        <begin position="445"/>
        <end position="462"/>
    </location>
</feature>
<feature type="transmembrane region" description="Helical" evidence="1">
    <location>
        <begin position="415"/>
        <end position="433"/>
    </location>
</feature>
<feature type="transmembrane region" description="Helical" evidence="1">
    <location>
        <begin position="338"/>
        <end position="358"/>
    </location>
</feature>
<dbReference type="RefSeq" id="WP_073509134.1">
    <property type="nucleotide sequence ID" value="NZ_MPJD01000010.1"/>
</dbReference>
<reference evidence="2 3" key="1">
    <citation type="submission" date="2016-11" db="EMBL/GenBank/DDBJ databases">
        <title>Draft genome of Pseudomonas versuta A4R1.12.</title>
        <authorList>
            <person name="See-Too W.-S."/>
        </authorList>
    </citation>
    <scope>NUCLEOTIDE SEQUENCE [LARGE SCALE GENOMIC DNA]</scope>
    <source>
        <strain evidence="2 3">A4R1.12</strain>
    </source>
</reference>
<dbReference type="Pfam" id="PF03929">
    <property type="entry name" value="PepSY_TM"/>
    <property type="match status" value="1"/>
</dbReference>
<protein>
    <submittedName>
        <fullName evidence="2">Peptidase</fullName>
    </submittedName>
</protein>
<feature type="transmembrane region" description="Helical" evidence="1">
    <location>
        <begin position="12"/>
        <end position="36"/>
    </location>
</feature>
<keyword evidence="1" id="KW-1133">Transmembrane helix</keyword>
<name>A0A853ZUA7_9PSED</name>
<dbReference type="EMBL" id="MPJD01000010">
    <property type="protein sequence ID" value="OKA27197.1"/>
    <property type="molecule type" value="Genomic_DNA"/>
</dbReference>